<evidence type="ECO:0000256" key="1">
    <source>
        <dbReference type="SAM" id="MobiDB-lite"/>
    </source>
</evidence>
<feature type="compositionally biased region" description="Basic and acidic residues" evidence="1">
    <location>
        <begin position="74"/>
        <end position="91"/>
    </location>
</feature>
<evidence type="ECO:0000313" key="3">
    <source>
        <dbReference type="Proteomes" id="UP000292235"/>
    </source>
</evidence>
<accession>A0A4V0ZJG7</accession>
<reference evidence="2 3" key="1">
    <citation type="submission" date="2019-02" db="EMBL/GenBank/DDBJ databases">
        <authorList>
            <person name="Khodamoradi S."/>
            <person name="Hahnke R.L."/>
            <person name="Kaempfer P."/>
            <person name="Schumann P."/>
            <person name="Rohde M."/>
            <person name="Steinert M."/>
            <person name="Luzhetskyy A."/>
            <person name="Wink J."/>
            <person name="Ruckert C."/>
        </authorList>
    </citation>
    <scope>NUCLEOTIDE SEQUENCE [LARGE SCALE GENOMIC DNA]</scope>
    <source>
        <strain evidence="2 3">M2</strain>
    </source>
</reference>
<evidence type="ECO:0000313" key="2">
    <source>
        <dbReference type="EMBL" id="QBI53422.1"/>
    </source>
</evidence>
<gene>
    <name evidence="2" type="ORF">EKD16_08140</name>
</gene>
<dbReference type="AlphaFoldDB" id="A0A4V0ZJG7"/>
<dbReference type="KEGG" id="strr:EKD16_08140"/>
<dbReference type="EMBL" id="CP036455">
    <property type="protein sequence ID" value="QBI53422.1"/>
    <property type="molecule type" value="Genomic_DNA"/>
</dbReference>
<feature type="region of interest" description="Disordered" evidence="1">
    <location>
        <begin position="58"/>
        <end position="91"/>
    </location>
</feature>
<proteinExistence type="predicted"/>
<protein>
    <submittedName>
        <fullName evidence="2">Uncharacterized protein</fullName>
    </submittedName>
</protein>
<keyword evidence="3" id="KW-1185">Reference proteome</keyword>
<organism evidence="2 3">
    <name type="scientific">Streptomonospora litoralis</name>
    <dbReference type="NCBI Taxonomy" id="2498135"/>
    <lineage>
        <taxon>Bacteria</taxon>
        <taxon>Bacillati</taxon>
        <taxon>Actinomycetota</taxon>
        <taxon>Actinomycetes</taxon>
        <taxon>Streptosporangiales</taxon>
        <taxon>Nocardiopsidaceae</taxon>
        <taxon>Streptomonospora</taxon>
    </lineage>
</organism>
<name>A0A4V0ZJG7_9ACTN</name>
<sequence>MDLAAGVSLRQLRVLIDALPPTSALGRALNGNAWSDETHLLAFIADALQVSNAQVAAAAGAKSVKKPKPLPRPETAEHSRDEDPNAEAREAHKALVAQVMPGR</sequence>
<dbReference type="Proteomes" id="UP000292235">
    <property type="component" value="Chromosome"/>
</dbReference>